<accession>A0ACA9PXQ0</accession>
<comment type="caution">
    <text evidence="1">The sequence shown here is derived from an EMBL/GenBank/DDBJ whole genome shotgun (WGS) entry which is preliminary data.</text>
</comment>
<reference evidence="1" key="1">
    <citation type="submission" date="2021-06" db="EMBL/GenBank/DDBJ databases">
        <authorList>
            <person name="Kallberg Y."/>
            <person name="Tangrot J."/>
            <person name="Rosling A."/>
        </authorList>
    </citation>
    <scope>NUCLEOTIDE SEQUENCE</scope>
    <source>
        <strain evidence="1">MA461A</strain>
    </source>
</reference>
<keyword evidence="2" id="KW-1185">Reference proteome</keyword>
<feature type="non-terminal residue" evidence="1">
    <location>
        <position position="1"/>
    </location>
</feature>
<evidence type="ECO:0000313" key="2">
    <source>
        <dbReference type="Proteomes" id="UP000789920"/>
    </source>
</evidence>
<sequence>NKEALQTSLNNCIRDNRKREWVVLKSPKEKEVKSLVISKVAASTSKKLLTEHWKLKYQDRMNQTLVKCDGCNLNQVAKENSWLGSDSLAASSNQKSIVKEIRCEDLEVELIKKQHLNGSFKRTTKEAASPDRMGIGWLQKTEESLRFLGLAVTNSRKCLYGKDVYTLRAIYQAAVYGGTKSNKIESIVGFGLIETGSSDLICSDLTKVIVLLNQQSELFDFLSDSNRRPKSDQRPDYAVSIDKAIRNHRNHESEHP</sequence>
<organism evidence="1 2">
    <name type="scientific">Racocetra persica</name>
    <dbReference type="NCBI Taxonomy" id="160502"/>
    <lineage>
        <taxon>Eukaryota</taxon>
        <taxon>Fungi</taxon>
        <taxon>Fungi incertae sedis</taxon>
        <taxon>Mucoromycota</taxon>
        <taxon>Glomeromycotina</taxon>
        <taxon>Glomeromycetes</taxon>
        <taxon>Diversisporales</taxon>
        <taxon>Gigasporaceae</taxon>
        <taxon>Racocetra</taxon>
    </lineage>
</organism>
<gene>
    <name evidence="1" type="ORF">RPERSI_LOCUS11598</name>
</gene>
<dbReference type="EMBL" id="CAJVQC010023963">
    <property type="protein sequence ID" value="CAG8724638.1"/>
    <property type="molecule type" value="Genomic_DNA"/>
</dbReference>
<dbReference type="Proteomes" id="UP000789920">
    <property type="component" value="Unassembled WGS sequence"/>
</dbReference>
<protein>
    <submittedName>
        <fullName evidence="1">1295_t:CDS:1</fullName>
    </submittedName>
</protein>
<proteinExistence type="predicted"/>
<evidence type="ECO:0000313" key="1">
    <source>
        <dbReference type="EMBL" id="CAG8724638.1"/>
    </source>
</evidence>
<name>A0ACA9PXQ0_9GLOM</name>